<dbReference type="AlphaFoldDB" id="A0A364LN00"/>
<accession>A0A364LN00</accession>
<organism evidence="2 3">
    <name type="scientific">Legionella quinlivanii</name>
    <dbReference type="NCBI Taxonomy" id="45073"/>
    <lineage>
        <taxon>Bacteria</taxon>
        <taxon>Pseudomonadati</taxon>
        <taxon>Pseudomonadota</taxon>
        <taxon>Gammaproteobacteria</taxon>
        <taxon>Legionellales</taxon>
        <taxon>Legionellaceae</taxon>
        <taxon>Legionella</taxon>
    </lineage>
</organism>
<name>A0A364LN00_9GAMM</name>
<comment type="caution">
    <text evidence="2">The sequence shown here is derived from an EMBL/GenBank/DDBJ whole genome shotgun (WGS) entry which is preliminary data.</text>
</comment>
<dbReference type="RefSeq" id="WP_112218064.1">
    <property type="nucleotide sequence ID" value="NZ_MVJN01000001.1"/>
</dbReference>
<feature type="chain" id="PRO_5016637076" evidence="1">
    <location>
        <begin position="23"/>
        <end position="146"/>
    </location>
</feature>
<evidence type="ECO:0000256" key="1">
    <source>
        <dbReference type="SAM" id="SignalP"/>
    </source>
</evidence>
<keyword evidence="1" id="KW-0732">Signal</keyword>
<dbReference type="EMBL" id="MVJN01000001">
    <property type="protein sequence ID" value="RAP38423.1"/>
    <property type="molecule type" value="Genomic_DNA"/>
</dbReference>
<evidence type="ECO:0000313" key="2">
    <source>
        <dbReference type="EMBL" id="RAP38423.1"/>
    </source>
</evidence>
<reference evidence="2 3" key="1">
    <citation type="submission" date="2017-02" db="EMBL/GenBank/DDBJ databases">
        <title>Legionella quilivanii strain from human: case report and whole genome sequencing analysis.</title>
        <authorList>
            <person name="Lalancette C."/>
            <person name="Leduc J.-M."/>
            <person name="Levesque S."/>
            <person name="Fournier E."/>
            <person name="Saoud J."/>
            <person name="Faucher S.P."/>
            <person name="Bernard K."/>
            <person name="Martineau C."/>
            <person name="Longtin J."/>
        </authorList>
    </citation>
    <scope>NUCLEOTIDE SEQUENCE [LARGE SCALE GENOMIC DNA]</scope>
    <source>
        <strain evidence="2 3">ID143958</strain>
    </source>
</reference>
<feature type="signal peptide" evidence="1">
    <location>
        <begin position="1"/>
        <end position="22"/>
    </location>
</feature>
<proteinExistence type="predicted"/>
<protein>
    <submittedName>
        <fullName evidence="2">Uncharacterized protein</fullName>
    </submittedName>
</protein>
<evidence type="ECO:0000313" key="3">
    <source>
        <dbReference type="Proteomes" id="UP000249458"/>
    </source>
</evidence>
<sequence length="146" mass="15516">MKHYVLTGFIAAAFSFSNMAHADFTLYSSDNDACQLIAGQWAGSGKATNWFIGECKYHGSGTITSADGGQHFNIEVVADKDSGSFFCPKHTVNQFTGTCINGVATFNTEYGSMDGNFSENSGDAQGTLTVGPGMTAEVSLQFHRVS</sequence>
<dbReference type="Proteomes" id="UP000249458">
    <property type="component" value="Unassembled WGS sequence"/>
</dbReference>
<gene>
    <name evidence="2" type="ORF">B1207_00600</name>
</gene>